<reference evidence="1 3" key="1">
    <citation type="submission" date="2020-01" db="EMBL/GenBank/DDBJ databases">
        <authorList>
            <consortium name="DOE Joint Genome Institute"/>
            <person name="Haridas S."/>
            <person name="Albert R."/>
            <person name="Binder M."/>
            <person name="Bloem J."/>
            <person name="Labutti K."/>
            <person name="Salamov A."/>
            <person name="Andreopoulos B."/>
            <person name="Baker S.E."/>
            <person name="Barry K."/>
            <person name="Bills G."/>
            <person name="Bluhm B.H."/>
            <person name="Cannon C."/>
            <person name="Castanera R."/>
            <person name="Culley D.E."/>
            <person name="Daum C."/>
            <person name="Ezra D."/>
            <person name="Gonzalez J.B."/>
            <person name="Henrissat B."/>
            <person name="Kuo A."/>
            <person name="Liang C."/>
            <person name="Lipzen A."/>
            <person name="Lutzoni F."/>
            <person name="Magnuson J."/>
            <person name="Mondo S."/>
            <person name="Nolan M."/>
            <person name="Ohm R."/>
            <person name="Pangilinan J."/>
            <person name="Park H.-J."/>
            <person name="Ramirez L."/>
            <person name="Alfaro M."/>
            <person name="Sun H."/>
            <person name="Tritt A."/>
            <person name="Yoshinaga Y."/>
            <person name="Zwiers L.-H."/>
            <person name="Turgeon B.G."/>
            <person name="Goodwin S.B."/>
            <person name="Spatafora J.W."/>
            <person name="Crous P.W."/>
            <person name="Grigoriev I.V."/>
        </authorList>
    </citation>
    <scope>NUCLEOTIDE SEQUENCE</scope>
    <source>
        <strain evidence="1 3">CBS 781.70</strain>
    </source>
</reference>
<evidence type="ECO:0000313" key="2">
    <source>
        <dbReference type="Proteomes" id="UP000504638"/>
    </source>
</evidence>
<dbReference type="Proteomes" id="UP000504638">
    <property type="component" value="Unplaced"/>
</dbReference>
<evidence type="ECO:0000313" key="3">
    <source>
        <dbReference type="RefSeq" id="XP_033534442.1"/>
    </source>
</evidence>
<name>A0A6G1G4E0_9PEZI</name>
<sequence>MRQPYIDMNRFRAQCLGQSWKKWSNNGYNDCQASPVGAILGSCQWDPRSNWQTDIPCCTYSGLPVLGRSHNPPNMKLSNVLALAITFHGTKAHDPTTEAKITPRLMLKNFGNKVVRSFAKMRQLDETLVLIWQISQIVEQRKTRNRPPALVPQSSINVIGSQIYLPRRFFEAPAQTMLKMKVKVLKNGTIGNCHH</sequence>
<dbReference type="AlphaFoldDB" id="A0A6G1G4E0"/>
<dbReference type="RefSeq" id="XP_033534442.1">
    <property type="nucleotide sequence ID" value="XM_033682348.1"/>
</dbReference>
<accession>A0A6G1G4E0</accession>
<reference evidence="3" key="3">
    <citation type="submission" date="2025-04" db="UniProtKB">
        <authorList>
            <consortium name="RefSeq"/>
        </authorList>
    </citation>
    <scope>IDENTIFICATION</scope>
    <source>
        <strain evidence="3">CBS 781.70</strain>
    </source>
</reference>
<proteinExistence type="predicted"/>
<dbReference type="GeneID" id="54422918"/>
<gene>
    <name evidence="1 3" type="ORF">P152DRAFT_503342</name>
</gene>
<protein>
    <submittedName>
        <fullName evidence="1 3">Uncharacterized protein</fullName>
    </submittedName>
</protein>
<evidence type="ECO:0000313" key="1">
    <source>
        <dbReference type="EMBL" id="KAF1812811.1"/>
    </source>
</evidence>
<dbReference type="EMBL" id="ML975156">
    <property type="protein sequence ID" value="KAF1812811.1"/>
    <property type="molecule type" value="Genomic_DNA"/>
</dbReference>
<keyword evidence="2" id="KW-1185">Reference proteome</keyword>
<organism evidence="1">
    <name type="scientific">Eremomyces bilateralis CBS 781.70</name>
    <dbReference type="NCBI Taxonomy" id="1392243"/>
    <lineage>
        <taxon>Eukaryota</taxon>
        <taxon>Fungi</taxon>
        <taxon>Dikarya</taxon>
        <taxon>Ascomycota</taxon>
        <taxon>Pezizomycotina</taxon>
        <taxon>Dothideomycetes</taxon>
        <taxon>Dothideomycetes incertae sedis</taxon>
        <taxon>Eremomycetales</taxon>
        <taxon>Eremomycetaceae</taxon>
        <taxon>Eremomyces</taxon>
    </lineage>
</organism>
<reference evidence="3" key="2">
    <citation type="submission" date="2020-04" db="EMBL/GenBank/DDBJ databases">
        <authorList>
            <consortium name="NCBI Genome Project"/>
        </authorList>
    </citation>
    <scope>NUCLEOTIDE SEQUENCE</scope>
    <source>
        <strain evidence="3">CBS 781.70</strain>
    </source>
</reference>